<dbReference type="Pfam" id="PF11715">
    <property type="entry name" value="Beta-prop_Nup120_160"/>
    <property type="match status" value="1"/>
</dbReference>
<dbReference type="OrthoDB" id="67716at2759"/>
<evidence type="ECO:0000259" key="6">
    <source>
        <dbReference type="Pfam" id="PF23354"/>
    </source>
</evidence>
<dbReference type="PANTHER" id="PTHR21286">
    <property type="entry name" value="NUCLEAR PORE COMPLEX PROTEIN NUP160"/>
    <property type="match status" value="1"/>
</dbReference>
<dbReference type="InterPro" id="IPR056535">
    <property type="entry name" value="TPR_NUP160_M"/>
</dbReference>
<evidence type="ECO:0000259" key="5">
    <source>
        <dbReference type="Pfam" id="PF23347"/>
    </source>
</evidence>
<dbReference type="Proteomes" id="UP000708208">
    <property type="component" value="Unassembled WGS sequence"/>
</dbReference>
<evidence type="ECO:0000256" key="1">
    <source>
        <dbReference type="ARBA" id="ARBA00004123"/>
    </source>
</evidence>
<reference evidence="7" key="1">
    <citation type="submission" date="2021-06" db="EMBL/GenBank/DDBJ databases">
        <authorList>
            <person name="Hodson N. C."/>
            <person name="Mongue J. A."/>
            <person name="Jaron S. K."/>
        </authorList>
    </citation>
    <scope>NUCLEOTIDE SEQUENCE</scope>
</reference>
<organism evidence="7 8">
    <name type="scientific">Allacma fusca</name>
    <dbReference type="NCBI Taxonomy" id="39272"/>
    <lineage>
        <taxon>Eukaryota</taxon>
        <taxon>Metazoa</taxon>
        <taxon>Ecdysozoa</taxon>
        <taxon>Arthropoda</taxon>
        <taxon>Hexapoda</taxon>
        <taxon>Collembola</taxon>
        <taxon>Symphypleona</taxon>
        <taxon>Sminthuridae</taxon>
        <taxon>Allacma</taxon>
    </lineage>
</organism>
<feature type="domain" description="NUP160 C-terminal TPR" evidence="5">
    <location>
        <begin position="1163"/>
        <end position="1413"/>
    </location>
</feature>
<keyword evidence="8" id="KW-1185">Reference proteome</keyword>
<evidence type="ECO:0000259" key="4">
    <source>
        <dbReference type="Pfam" id="PF11715"/>
    </source>
</evidence>
<dbReference type="Pfam" id="PF23347">
    <property type="entry name" value="TPR_Nup160_C"/>
    <property type="match status" value="1"/>
</dbReference>
<protein>
    <submittedName>
        <fullName evidence="7">Uncharacterized protein</fullName>
    </submittedName>
</protein>
<keyword evidence="3" id="KW-0539">Nucleus</keyword>
<name>A0A8J2P6T7_9HEXA</name>
<evidence type="ECO:0000313" key="7">
    <source>
        <dbReference type="EMBL" id="CAG7728027.1"/>
    </source>
</evidence>
<sequence length="1428" mass="163093">MNPQSYGFREVLLDQKFNGKWIDVADMQIGSGHSTFQGTKFSDFAGGFTYKSSSSGSNLQNRTIYWRTLNDKLEMIETSLDYNLQDNQVRITFQDSPIVGPITIQETESHLIMLVATVTTVNRIIFNHPKVLNEDRFMKNTQPSIFHHIMNPPLVNLKSFNISENSHNIPVPTSAASIVIPQTGDCVFALAYDTGSSTVIRIDKRDNISNFDLRQSNVFARLLSGFRQSMFSRNTVTTSDSAIGLSFFTVQSERRSYPYLYLATLSMNGHLRLWNCTNFTTFQEWTVLSDIIVDKRFASQDLMNCHMLLRSSKNPKELPTFVVCIPTWGFKFYEIQVNSDPNSPPGSLIMEETLVVEFRDDDIIDFTLSNEYLFVLVSNAEEETDWQVKSFRIDDTAQPRFNLALLEPLPCQDVEIYPSTMDPKNFYCDLIFNKSCFSAPTIYKALGMFANTCNFEKSDTDWERTKEFAQNVVDYEIRLRIDASETNVSDEDYYELSHQFWLNFYNSCVEYHILTIKPLGIFFDESIGMLGIVKKSRVSYLRPTDFLETLYYFPHCAYSPDEETESIDEPEPPIALLIKFMEILNLIESTTDEMHRKKVEKQLRQQRTKIMDVCTDISNLLTLADPHSELLERRHFIPILESKLRDPTGATRETLQQALGYVSSWNESNDGMLVDGLEDRAPVSEYFMASRVGANLAYLVLKQLVQHRFMISRNIMLLHALIVNYFNHLDDEPVKIQLSLHDVVSGTLAVNNTFLLLQMVERNAEIIQECVIDNGMKIANLLRANTSDHLIRGKLVDYSPMKLVEKFCDSHFGNWCIRSRMLGNIDSCVLAYADAAGKACWPSESAGDHPFEEFLISHCQFTALHDYSILLTTHLTTGRRSMKKFYRGLAYLSDGEVSEALVYFKSITFNEAVKDLYFMEKILGVNVAAMKPLVFYQKIISLFQVFQEHSAVQILAETALDACPNQNDKVMMASLAFKSALHMRDYVAAYKYILRIPSMDENNPEGEIREKMASVRTLLRSLLENCEIDTLLALDLRHEFAPGITARMRVEEILESQANLSDPVATDGVYQMLYAYHVTREKYYEGATAMYSRAMRIGEKGGDLRALKAQRDSLLDVLTCLSCLPDRNTPLKVRRVGAHSAVTGGPAIPGSYLTQEDKFTTYEDIIKELQICIAFITMSNVVPPHPVRPTDFAKKASEAVDSLTSEHNYDAALKIAMQWKLSYSPVLIQLARVCSKLVCNINPTSGDPLDYIRHNDTSVLPVTNSSITEIAFRLLESYLKKLEKPFDSTLHRDVTLEILANKIALPRWLIDSYKKINVAQLIHCYLRYGDWEEATDLAVRVIDAALGRVPASEFDPSIHKVDTFEPIPVIPYTVIDMLCHQMELRFEMDNDPEKEKLLKILNTHIDDYCIRVIETRQERAAYMQDFVN</sequence>
<dbReference type="InterPro" id="IPR059141">
    <property type="entry name" value="Beta-prop_Nup120_160"/>
</dbReference>
<comment type="caution">
    <text evidence="7">The sequence shown here is derived from an EMBL/GenBank/DDBJ whole genome shotgun (WGS) entry which is preliminary data.</text>
</comment>
<evidence type="ECO:0000256" key="3">
    <source>
        <dbReference type="ARBA" id="ARBA00023242"/>
    </source>
</evidence>
<comment type="subcellular location">
    <subcellularLocation>
        <location evidence="1">Nucleus</location>
    </subcellularLocation>
</comment>
<dbReference type="InterPro" id="IPR021717">
    <property type="entry name" value="Nucleoporin_Nup160"/>
</dbReference>
<dbReference type="Pfam" id="PF23354">
    <property type="entry name" value="TPR_NUP160_120_M"/>
    <property type="match status" value="1"/>
</dbReference>
<dbReference type="GO" id="GO:0017056">
    <property type="term" value="F:structural constituent of nuclear pore"/>
    <property type="evidence" value="ECO:0007669"/>
    <property type="project" value="TreeGrafter"/>
</dbReference>
<gene>
    <name evidence="7" type="ORF">AFUS01_LOCUS16838</name>
</gene>
<evidence type="ECO:0000256" key="2">
    <source>
        <dbReference type="ARBA" id="ARBA00022448"/>
    </source>
</evidence>
<dbReference type="InterPro" id="IPR056536">
    <property type="entry name" value="TPR_NUP160_C"/>
</dbReference>
<accession>A0A8J2P6T7</accession>
<dbReference type="GO" id="GO:0005643">
    <property type="term" value="C:nuclear pore"/>
    <property type="evidence" value="ECO:0007669"/>
    <property type="project" value="TreeGrafter"/>
</dbReference>
<dbReference type="EMBL" id="CAJVCH010157353">
    <property type="protein sequence ID" value="CAG7728027.1"/>
    <property type="molecule type" value="Genomic_DNA"/>
</dbReference>
<dbReference type="PANTHER" id="PTHR21286:SF0">
    <property type="entry name" value="NUCLEAR PORE COMPLEX PROTEIN NUP160"/>
    <property type="match status" value="1"/>
</dbReference>
<proteinExistence type="predicted"/>
<feature type="domain" description="NUP160 middle TPR" evidence="6">
    <location>
        <begin position="847"/>
        <end position="1122"/>
    </location>
</feature>
<feature type="domain" description="Nucleoporin Nup120/160 beta-propeller" evidence="4">
    <location>
        <begin position="62"/>
        <end position="548"/>
    </location>
</feature>
<evidence type="ECO:0000313" key="8">
    <source>
        <dbReference type="Proteomes" id="UP000708208"/>
    </source>
</evidence>
<keyword evidence="2" id="KW-0813">Transport</keyword>